<dbReference type="VEuPathDB" id="GiardiaDB:SS50377_26342"/>
<sequence>MAQIDPEFGAIRAIYSPDGSAYKGTWLKALRHGRGTHVYPQGDVYSGEWRSNQPCGWGCLYTRIEPILPADKKQIPEFPDDDTTLILTYAGNWDKGQRQGFGRYFYSEKQFYVGYWHKRLREGAGCMFYAPEVDRESILYQDQTCTQTVVRITQKSKIEHFTTDLGSLYIGAFSRDFREGPGRVIFGNGDIFVGEFLDGAAQGPGITYYVQKHIKSQGFYDQGHCTSSQSSQEWITEDYNLICQTWAHPCGGYANLSISCFKFLQKYFQTETANYNEYFVDERFYNDETKYPYSLRPDRDFSAQSIPQLEGIEDVVQLAQYLPIKMQEQISEIASLLNLPLQDNGRTLPKNMLIDPISVMVGDVGSKQ</sequence>
<keyword evidence="4" id="KW-1185">Reference proteome</keyword>
<gene>
    <name evidence="2" type="ORF">SS50377_12190</name>
    <name evidence="3" type="ORF">SS50377_26342</name>
</gene>
<dbReference type="SMART" id="SM00698">
    <property type="entry name" value="MORN"/>
    <property type="match status" value="6"/>
</dbReference>
<keyword evidence="1" id="KW-0677">Repeat</keyword>
<name>V6LT86_9EUKA</name>
<dbReference type="Proteomes" id="UP000018208">
    <property type="component" value="Unassembled WGS sequence"/>
</dbReference>
<proteinExistence type="predicted"/>
<dbReference type="OrthoDB" id="270720at2759"/>
<reference evidence="2 3" key="1">
    <citation type="journal article" date="2014" name="PLoS Genet.">
        <title>The Genome of Spironucleus salmonicida Highlights a Fish Pathogen Adapted to Fluctuating Environments.</title>
        <authorList>
            <person name="Xu F."/>
            <person name="Jerlstrom-Hultqvist J."/>
            <person name="Einarsson E."/>
            <person name="Astvaldsson A."/>
            <person name="Svard S.G."/>
            <person name="Andersson J.O."/>
        </authorList>
    </citation>
    <scope>NUCLEOTIDE SEQUENCE</scope>
    <source>
        <strain evidence="3">ATCC 50377</strain>
    </source>
</reference>
<dbReference type="EMBL" id="KI546035">
    <property type="protein sequence ID" value="EST47790.1"/>
    <property type="molecule type" value="Genomic_DNA"/>
</dbReference>
<dbReference type="Pfam" id="PF02493">
    <property type="entry name" value="MORN"/>
    <property type="match status" value="5"/>
</dbReference>
<protein>
    <submittedName>
        <fullName evidence="3">Phosphatidylinositol-4-phosphate 5-kinase</fullName>
    </submittedName>
</protein>
<organism evidence="2">
    <name type="scientific">Spironucleus salmonicida</name>
    <dbReference type="NCBI Taxonomy" id="348837"/>
    <lineage>
        <taxon>Eukaryota</taxon>
        <taxon>Metamonada</taxon>
        <taxon>Diplomonadida</taxon>
        <taxon>Hexamitidae</taxon>
        <taxon>Hexamitinae</taxon>
        <taxon>Spironucleus</taxon>
    </lineage>
</organism>
<dbReference type="SUPFAM" id="SSF82185">
    <property type="entry name" value="Histone H3 K4-specific methyltransferase SET7/9 N-terminal domain"/>
    <property type="match status" value="2"/>
</dbReference>
<reference evidence="3" key="2">
    <citation type="submission" date="2020-12" db="EMBL/GenBank/DDBJ databases">
        <title>New Spironucleus salmonicida genome in near-complete chromosomes.</title>
        <authorList>
            <person name="Xu F."/>
            <person name="Kurt Z."/>
            <person name="Jimenez-Gonzalez A."/>
            <person name="Astvaldsson A."/>
            <person name="Andersson J.O."/>
            <person name="Svard S.G."/>
        </authorList>
    </citation>
    <scope>NUCLEOTIDE SEQUENCE</scope>
    <source>
        <strain evidence="3">ATCC 50377</strain>
    </source>
</reference>
<evidence type="ECO:0000313" key="3">
    <source>
        <dbReference type="EMBL" id="KAH0572133.1"/>
    </source>
</evidence>
<dbReference type="GO" id="GO:0005829">
    <property type="term" value="C:cytosol"/>
    <property type="evidence" value="ECO:0007669"/>
    <property type="project" value="TreeGrafter"/>
</dbReference>
<dbReference type="InterPro" id="IPR003409">
    <property type="entry name" value="MORN"/>
</dbReference>
<dbReference type="PANTHER" id="PTHR43215">
    <property type="entry name" value="RADIAL SPOKE HEAD 1 HOMOLOG"/>
    <property type="match status" value="1"/>
</dbReference>
<accession>V6LT86</accession>
<evidence type="ECO:0000313" key="2">
    <source>
        <dbReference type="EMBL" id="EST47790.1"/>
    </source>
</evidence>
<evidence type="ECO:0000256" key="1">
    <source>
        <dbReference type="ARBA" id="ARBA00022737"/>
    </source>
</evidence>
<dbReference type="PANTHER" id="PTHR43215:SF14">
    <property type="entry name" value="RADIAL SPOKE HEAD 1 HOMOLOG"/>
    <property type="match status" value="1"/>
</dbReference>
<dbReference type="AlphaFoldDB" id="V6LT86"/>
<dbReference type="EMBL" id="AUWU02000006">
    <property type="protein sequence ID" value="KAH0572133.1"/>
    <property type="molecule type" value="Genomic_DNA"/>
</dbReference>
<dbReference type="Gene3D" id="2.20.110.10">
    <property type="entry name" value="Histone H3 K4-specific methyltransferase SET7/9 N-terminal domain"/>
    <property type="match status" value="3"/>
</dbReference>
<evidence type="ECO:0000313" key="4">
    <source>
        <dbReference type="Proteomes" id="UP000018208"/>
    </source>
</evidence>